<proteinExistence type="predicted"/>
<dbReference type="EMBL" id="AP029170">
    <property type="protein sequence ID" value="BFD45840.1"/>
    <property type="molecule type" value="Genomic_DNA"/>
</dbReference>
<dbReference type="SUPFAM" id="SSF53335">
    <property type="entry name" value="S-adenosyl-L-methionine-dependent methyltransferases"/>
    <property type="match status" value="1"/>
</dbReference>
<reference evidence="1" key="1">
    <citation type="submission" date="2024-01" db="EMBL/GenBank/DDBJ databases">
        <title>Sequencing the genomes of a sandfly, Sergentomyia squamirostris, and its two endosymbionts.</title>
        <authorList>
            <person name="Itokawa K."/>
            <person name="Sanjoba C."/>
        </authorList>
    </citation>
    <scope>NUCLEOTIDE SEQUENCE</scope>
    <source>
        <strain evidence="1">RiSSQ</strain>
    </source>
</reference>
<dbReference type="InterPro" id="IPR029063">
    <property type="entry name" value="SAM-dependent_MTases_sf"/>
</dbReference>
<gene>
    <name evidence="1" type="ORF">DMENIID0002_04860</name>
</gene>
<dbReference type="Gene3D" id="3.40.50.150">
    <property type="entry name" value="Vaccinia Virus protein VP39"/>
    <property type="match status" value="1"/>
</dbReference>
<name>A0AAT9G7P6_9RICK</name>
<sequence length="146" mass="17050">MGQHEYDIVYNIFVILYIDALSKLEIFIKNCYECLKQGGKVVICTLDIISAYSYPEVFDILKLPTKFLKDEYTDGCPIEISITNDCVVTCYHMDFDTIKRLMEKLGFKNVRKHNLFLKENALQSFTEQEFNLIKESNILLLIEAEK</sequence>
<evidence type="ECO:0000313" key="1">
    <source>
        <dbReference type="EMBL" id="BFD45840.1"/>
    </source>
</evidence>
<organism evidence="1">
    <name type="scientific">Candidatus Tisiphia endosymbiont of Sergentomyia squamirostris</name>
    <dbReference type="NCBI Taxonomy" id="3113639"/>
    <lineage>
        <taxon>Bacteria</taxon>
        <taxon>Pseudomonadati</taxon>
        <taxon>Pseudomonadota</taxon>
        <taxon>Alphaproteobacteria</taxon>
        <taxon>Rickettsiales</taxon>
        <taxon>Rickettsiaceae</taxon>
        <taxon>Rickettsieae</taxon>
        <taxon>Candidatus Tisiphia</taxon>
    </lineage>
</organism>
<accession>A0AAT9G7P6</accession>
<dbReference type="AlphaFoldDB" id="A0AAT9G7P6"/>
<protein>
    <submittedName>
        <fullName evidence="1">Uncharacterized protein</fullName>
    </submittedName>
</protein>